<dbReference type="CDD" id="cd00118">
    <property type="entry name" value="LysM"/>
    <property type="match status" value="1"/>
</dbReference>
<organism evidence="2 3">
    <name type="scientific">Desulfitobacterium dehalogenans (strain ATCC 51507 / DSM 9161 / JW/IU-DC1)</name>
    <dbReference type="NCBI Taxonomy" id="756499"/>
    <lineage>
        <taxon>Bacteria</taxon>
        <taxon>Bacillati</taxon>
        <taxon>Bacillota</taxon>
        <taxon>Clostridia</taxon>
        <taxon>Eubacteriales</taxon>
        <taxon>Desulfitobacteriaceae</taxon>
        <taxon>Desulfitobacterium</taxon>
    </lineage>
</organism>
<dbReference type="PROSITE" id="PS51782">
    <property type="entry name" value="LYSM"/>
    <property type="match status" value="1"/>
</dbReference>
<dbReference type="eggNOG" id="COG1388">
    <property type="taxonomic scope" value="Bacteria"/>
</dbReference>
<protein>
    <submittedName>
        <fullName evidence="2">Putative peptidoglycan-binding domain-containing protein</fullName>
    </submittedName>
</protein>
<dbReference type="SUPFAM" id="SSF47090">
    <property type="entry name" value="PGBD-like"/>
    <property type="match status" value="3"/>
</dbReference>
<dbReference type="InterPro" id="IPR036365">
    <property type="entry name" value="PGBD-like_sf"/>
</dbReference>
<name>I4A9T4_DESDJ</name>
<accession>I4A9T4</accession>
<evidence type="ECO:0000259" key="1">
    <source>
        <dbReference type="PROSITE" id="PS51782"/>
    </source>
</evidence>
<reference evidence="3" key="1">
    <citation type="submission" date="2012-06" db="EMBL/GenBank/DDBJ databases">
        <title>Complete sequence of Desulfitobacterium dehalogenans ATCC 51507.</title>
        <authorList>
            <person name="Lucas S."/>
            <person name="Han J."/>
            <person name="Lapidus A."/>
            <person name="Cheng J.-F."/>
            <person name="Goodwin L."/>
            <person name="Pitluck S."/>
            <person name="Peters L."/>
            <person name="Ovchinnikova G."/>
            <person name="Teshima H."/>
            <person name="Detter J.C."/>
            <person name="Han C."/>
            <person name="Tapia R."/>
            <person name="Land M."/>
            <person name="Hauser L."/>
            <person name="Kyrpides N."/>
            <person name="Ivanova N."/>
            <person name="Pagani I."/>
            <person name="Kruse T."/>
            <person name="de Vos W.M."/>
            <person name="Smidt H."/>
            <person name="Woyke T."/>
        </authorList>
    </citation>
    <scope>NUCLEOTIDE SEQUENCE [LARGE SCALE GENOMIC DNA]</scope>
    <source>
        <strain evidence="3">ATCC 51507 / DSM 9161 / JW/IU-DC1</strain>
    </source>
</reference>
<reference evidence="2 3" key="2">
    <citation type="journal article" date="2015" name="J. Bacteriol.">
        <title>Genomic, proteomic, and biochemical analysis of the organohalide respiratory pathway in Desulfitobacterium dehalogenans.</title>
        <authorList>
            <person name="Kruse T."/>
            <person name="van de Pas B.A."/>
            <person name="Atteia A."/>
            <person name="Krab K."/>
            <person name="Hagen W.R."/>
            <person name="Goodwin L."/>
            <person name="Chain P."/>
            <person name="Boeren S."/>
            <person name="Maphosa F."/>
            <person name="Schraa G."/>
            <person name="de Vos W.M."/>
            <person name="van der Oost J."/>
            <person name="Smidt H."/>
            <person name="Stams A.J."/>
        </authorList>
    </citation>
    <scope>NUCLEOTIDE SEQUENCE [LARGE SCALE GENOMIC DNA]</scope>
    <source>
        <strain evidence="3">ATCC 51507 / DSM 9161 / JW/IU-DC1</strain>
    </source>
</reference>
<dbReference type="InterPro" id="IPR002477">
    <property type="entry name" value="Peptidoglycan-bd-like"/>
</dbReference>
<dbReference type="STRING" id="756499.Desde_2381"/>
<dbReference type="Pfam" id="PF01476">
    <property type="entry name" value="LysM"/>
    <property type="match status" value="1"/>
</dbReference>
<dbReference type="HOGENOM" id="CLU_058970_0_0_9"/>
<proteinExistence type="predicted"/>
<keyword evidence="3" id="KW-1185">Reference proteome</keyword>
<dbReference type="InterPro" id="IPR036779">
    <property type="entry name" value="LysM_dom_sf"/>
</dbReference>
<dbReference type="InterPro" id="IPR018392">
    <property type="entry name" value="LysM"/>
</dbReference>
<dbReference type="InterPro" id="IPR036366">
    <property type="entry name" value="PGBDSf"/>
</dbReference>
<dbReference type="Pfam" id="PF01471">
    <property type="entry name" value="PG_binding_1"/>
    <property type="match status" value="3"/>
</dbReference>
<dbReference type="SUPFAM" id="SSF54106">
    <property type="entry name" value="LysM domain"/>
    <property type="match status" value="1"/>
</dbReference>
<evidence type="ECO:0000313" key="2">
    <source>
        <dbReference type="EMBL" id="AFM00719.1"/>
    </source>
</evidence>
<dbReference type="Gene3D" id="1.10.101.10">
    <property type="entry name" value="PGBD-like superfamily/PGBD"/>
    <property type="match status" value="3"/>
</dbReference>
<sequence>MERGVFMNYVVKPGETLFDIACMFNTTVEELLMLNPQIADPMCLFPGQVICVPAQPCPTHPMHPQMPGQGEACPVLRQGSQGPSVVHLQQLLTSHGFSPGAIDGIFGPRTEAAVIAFQGSRGLVQDGIVGVKTWTALGVNCMTPSPHPHSCPTLRQGSTGPSVVHLQQLLTSHGFSPGAIDGIFGPRTEAAVVAFQRSKGLVQDGIVGVRTWTALGVNCMTPSPHPHPHACPTLRMGSRGAAVKELQSLLIAQGFRPGAIDGIFGSRTQAAVIAFQKSRGLVQDGIVGIRTWTALGVNCR</sequence>
<dbReference type="eggNOG" id="COG3409">
    <property type="taxonomic scope" value="Bacteria"/>
</dbReference>
<feature type="domain" description="LysM" evidence="1">
    <location>
        <begin position="7"/>
        <end position="52"/>
    </location>
</feature>
<dbReference type="Gene3D" id="3.10.350.10">
    <property type="entry name" value="LysM domain"/>
    <property type="match status" value="1"/>
</dbReference>
<dbReference type="EMBL" id="CP003348">
    <property type="protein sequence ID" value="AFM00719.1"/>
    <property type="molecule type" value="Genomic_DNA"/>
</dbReference>
<dbReference type="SMART" id="SM00257">
    <property type="entry name" value="LysM"/>
    <property type="match status" value="1"/>
</dbReference>
<gene>
    <name evidence="2" type="ordered locus">Desde_2381</name>
</gene>
<dbReference type="AlphaFoldDB" id="I4A9T4"/>
<dbReference type="Proteomes" id="UP000006053">
    <property type="component" value="Chromosome"/>
</dbReference>
<dbReference type="KEGG" id="ddh:Desde_2381"/>
<evidence type="ECO:0000313" key="3">
    <source>
        <dbReference type="Proteomes" id="UP000006053"/>
    </source>
</evidence>